<feature type="region of interest" description="Disordered" evidence="1">
    <location>
        <begin position="29"/>
        <end position="73"/>
    </location>
</feature>
<keyword evidence="3" id="KW-0732">Signal</keyword>
<dbReference type="Proteomes" id="UP000752171">
    <property type="component" value="Unassembled WGS sequence"/>
</dbReference>
<keyword evidence="2" id="KW-1133">Transmembrane helix</keyword>
<feature type="compositionally biased region" description="Low complexity" evidence="1">
    <location>
        <begin position="53"/>
        <end position="73"/>
    </location>
</feature>
<evidence type="ECO:0000256" key="3">
    <source>
        <dbReference type="SAM" id="SignalP"/>
    </source>
</evidence>
<feature type="transmembrane region" description="Helical" evidence="2">
    <location>
        <begin position="89"/>
        <end position="110"/>
    </location>
</feature>
<accession>A0A8T2KU35</accession>
<name>A0A8T2KU35_ASTMX</name>
<organism evidence="4 5">
    <name type="scientific">Astyanax mexicanus</name>
    <name type="common">Blind cave fish</name>
    <name type="synonym">Astyanax fasciatus mexicanus</name>
    <dbReference type="NCBI Taxonomy" id="7994"/>
    <lineage>
        <taxon>Eukaryota</taxon>
        <taxon>Metazoa</taxon>
        <taxon>Chordata</taxon>
        <taxon>Craniata</taxon>
        <taxon>Vertebrata</taxon>
        <taxon>Euteleostomi</taxon>
        <taxon>Actinopterygii</taxon>
        <taxon>Neopterygii</taxon>
        <taxon>Teleostei</taxon>
        <taxon>Ostariophysi</taxon>
        <taxon>Characiformes</taxon>
        <taxon>Characoidei</taxon>
        <taxon>Acestrorhamphidae</taxon>
        <taxon>Acestrorhamphinae</taxon>
        <taxon>Astyanax</taxon>
    </lineage>
</organism>
<protein>
    <submittedName>
        <fullName evidence="4">Uncharacterized protein</fullName>
    </submittedName>
</protein>
<feature type="signal peptide" evidence="3">
    <location>
        <begin position="1"/>
        <end position="20"/>
    </location>
</feature>
<comment type="caution">
    <text evidence="4">The sequence shown here is derived from an EMBL/GenBank/DDBJ whole genome shotgun (WGS) entry which is preliminary data.</text>
</comment>
<sequence length="225" mass="24543">MASVSMYCFLCFILLMGVEGQGSTFTISSTQRSLTPSKPVEKDNLTENTSGKPTSRSQQTSLSTTSTASPNTPVQSNCHLCVEDLTKPLPLIVIGALGITCFTLLMTTLVQACHMCCLKRQISRGYQVCSDTTQSAVQPTVRAVSVDCEQPETRIMMNEISNGKPEGEEIQAEPKQPEKPEEAAKEVQEAEVTNQDTTEDFTQNEMPEVESPPDQDFPAPIDDTV</sequence>
<evidence type="ECO:0000256" key="2">
    <source>
        <dbReference type="SAM" id="Phobius"/>
    </source>
</evidence>
<feature type="compositionally biased region" description="Basic and acidic residues" evidence="1">
    <location>
        <begin position="175"/>
        <end position="188"/>
    </location>
</feature>
<keyword evidence="2" id="KW-0472">Membrane</keyword>
<feature type="region of interest" description="Disordered" evidence="1">
    <location>
        <begin position="161"/>
        <end position="225"/>
    </location>
</feature>
<feature type="chain" id="PRO_5035806415" evidence="3">
    <location>
        <begin position="21"/>
        <end position="225"/>
    </location>
</feature>
<dbReference type="EMBL" id="JAICCE010000020">
    <property type="protein sequence ID" value="KAG9263090.1"/>
    <property type="molecule type" value="Genomic_DNA"/>
</dbReference>
<evidence type="ECO:0000313" key="4">
    <source>
        <dbReference type="EMBL" id="KAG9263090.1"/>
    </source>
</evidence>
<reference evidence="4 5" key="1">
    <citation type="submission" date="2021-07" db="EMBL/GenBank/DDBJ databases">
        <authorList>
            <person name="Imarazene B."/>
            <person name="Zahm M."/>
            <person name="Klopp C."/>
            <person name="Cabau C."/>
            <person name="Beille S."/>
            <person name="Jouanno E."/>
            <person name="Castinel A."/>
            <person name="Lluch J."/>
            <person name="Gil L."/>
            <person name="Kuchtly C."/>
            <person name="Lopez Roques C."/>
            <person name="Donnadieu C."/>
            <person name="Parrinello H."/>
            <person name="Journot L."/>
            <person name="Du K."/>
            <person name="Schartl M."/>
            <person name="Retaux S."/>
            <person name="Guiguen Y."/>
        </authorList>
    </citation>
    <scope>NUCLEOTIDE SEQUENCE [LARGE SCALE GENOMIC DNA]</scope>
    <source>
        <strain evidence="4">Pach_M1</strain>
        <tissue evidence="4">Testis</tissue>
    </source>
</reference>
<feature type="compositionally biased region" description="Polar residues" evidence="1">
    <location>
        <begin position="192"/>
        <end position="205"/>
    </location>
</feature>
<keyword evidence="2" id="KW-0812">Transmembrane</keyword>
<gene>
    <name evidence="4" type="ORF">AMEX_G23084</name>
</gene>
<proteinExistence type="predicted"/>
<dbReference type="AlphaFoldDB" id="A0A8T2KU35"/>
<evidence type="ECO:0000256" key="1">
    <source>
        <dbReference type="SAM" id="MobiDB-lite"/>
    </source>
</evidence>
<evidence type="ECO:0000313" key="5">
    <source>
        <dbReference type="Proteomes" id="UP000752171"/>
    </source>
</evidence>